<reference evidence="1 2" key="1">
    <citation type="submission" date="2015-09" db="EMBL/GenBank/DDBJ databases">
        <title>Host preference determinants of Valsa canker pathogens revealed by comparative genomics.</title>
        <authorList>
            <person name="Yin Z."/>
            <person name="Huang L."/>
        </authorList>
    </citation>
    <scope>NUCLEOTIDE SEQUENCE [LARGE SCALE GENOMIC DNA]</scope>
    <source>
        <strain evidence="1 2">03-1</strain>
    </source>
</reference>
<gene>
    <name evidence="1" type="ORF">VMCG_00213</name>
</gene>
<dbReference type="EMBL" id="LKEA01000001">
    <property type="protein sequence ID" value="ROW12738.1"/>
    <property type="molecule type" value="Genomic_DNA"/>
</dbReference>
<name>A0A423XA05_9PEZI</name>
<protein>
    <submittedName>
        <fullName evidence="1">Uncharacterized protein</fullName>
    </submittedName>
</protein>
<organism evidence="1 2">
    <name type="scientific">Cytospora schulzeri</name>
    <dbReference type="NCBI Taxonomy" id="448051"/>
    <lineage>
        <taxon>Eukaryota</taxon>
        <taxon>Fungi</taxon>
        <taxon>Dikarya</taxon>
        <taxon>Ascomycota</taxon>
        <taxon>Pezizomycotina</taxon>
        <taxon>Sordariomycetes</taxon>
        <taxon>Sordariomycetidae</taxon>
        <taxon>Diaporthales</taxon>
        <taxon>Cytosporaceae</taxon>
        <taxon>Cytospora</taxon>
    </lineage>
</organism>
<dbReference type="Proteomes" id="UP000283895">
    <property type="component" value="Unassembled WGS sequence"/>
</dbReference>
<accession>A0A423XA05</accession>
<sequence>MPPLSSAQKALVAQFVAITGTNDKVAQRQHYALYLPGIFDRLPRIPSKARRNPSTALSPKVNLVL</sequence>
<proteinExistence type="predicted"/>
<comment type="caution">
    <text evidence="1">The sequence shown here is derived from an EMBL/GenBank/DDBJ whole genome shotgun (WGS) entry which is preliminary data.</text>
</comment>
<evidence type="ECO:0000313" key="2">
    <source>
        <dbReference type="Proteomes" id="UP000283895"/>
    </source>
</evidence>
<evidence type="ECO:0000313" key="1">
    <source>
        <dbReference type="EMBL" id="ROW12738.1"/>
    </source>
</evidence>
<keyword evidence="2" id="KW-1185">Reference proteome</keyword>
<dbReference type="AlphaFoldDB" id="A0A423XA05"/>